<dbReference type="NCBIfam" id="TIGR00229">
    <property type="entry name" value="sensory_box"/>
    <property type="match status" value="2"/>
</dbReference>
<dbReference type="AlphaFoldDB" id="A0A6V8N8M1"/>
<dbReference type="SUPFAM" id="SSF52172">
    <property type="entry name" value="CheY-like"/>
    <property type="match status" value="1"/>
</dbReference>
<evidence type="ECO:0000313" key="17">
    <source>
        <dbReference type="Proteomes" id="UP000587586"/>
    </source>
</evidence>
<evidence type="ECO:0000256" key="8">
    <source>
        <dbReference type="ARBA" id="ARBA00023012"/>
    </source>
</evidence>
<evidence type="ECO:0000259" key="12">
    <source>
        <dbReference type="PROSITE" id="PS50109"/>
    </source>
</evidence>
<evidence type="ECO:0000256" key="11">
    <source>
        <dbReference type="SAM" id="MobiDB-lite"/>
    </source>
</evidence>
<organism evidence="16 17">
    <name type="scientific">Geomonas limicola</name>
    <dbReference type="NCBI Taxonomy" id="2740186"/>
    <lineage>
        <taxon>Bacteria</taxon>
        <taxon>Pseudomonadati</taxon>
        <taxon>Thermodesulfobacteriota</taxon>
        <taxon>Desulfuromonadia</taxon>
        <taxon>Geobacterales</taxon>
        <taxon>Geobacteraceae</taxon>
        <taxon>Geomonas</taxon>
    </lineage>
</organism>
<feature type="domain" description="Response regulatory" evidence="13">
    <location>
        <begin position="567"/>
        <end position="687"/>
    </location>
</feature>
<dbReference type="PANTHER" id="PTHR43065:SF42">
    <property type="entry name" value="TWO-COMPONENT SENSOR PPRA"/>
    <property type="match status" value="1"/>
</dbReference>
<comment type="caution">
    <text evidence="16">The sequence shown here is derived from an EMBL/GenBank/DDBJ whole genome shotgun (WGS) entry which is preliminary data.</text>
</comment>
<dbReference type="InterPro" id="IPR036890">
    <property type="entry name" value="HATPase_C_sf"/>
</dbReference>
<feature type="modified residue" description="4-aspartylphosphate" evidence="9">
    <location>
        <position position="621"/>
    </location>
</feature>
<dbReference type="EMBL" id="BLXZ01000004">
    <property type="protein sequence ID" value="GFO68916.1"/>
    <property type="molecule type" value="Genomic_DNA"/>
</dbReference>
<gene>
    <name evidence="16" type="ORF">GMLC_24950</name>
</gene>
<dbReference type="CDD" id="cd00130">
    <property type="entry name" value="PAS"/>
    <property type="match status" value="2"/>
</dbReference>
<evidence type="ECO:0000256" key="5">
    <source>
        <dbReference type="ARBA" id="ARBA00022741"/>
    </source>
</evidence>
<dbReference type="SUPFAM" id="SSF47384">
    <property type="entry name" value="Homodimeric domain of signal transducing histidine kinase"/>
    <property type="match status" value="1"/>
</dbReference>
<dbReference type="SUPFAM" id="SSF55874">
    <property type="entry name" value="ATPase domain of HSP90 chaperone/DNA topoisomerase II/histidine kinase"/>
    <property type="match status" value="1"/>
</dbReference>
<evidence type="ECO:0000256" key="4">
    <source>
        <dbReference type="ARBA" id="ARBA00022679"/>
    </source>
</evidence>
<dbReference type="InterPro" id="IPR005467">
    <property type="entry name" value="His_kinase_dom"/>
</dbReference>
<dbReference type="Gene3D" id="3.30.565.10">
    <property type="entry name" value="Histidine kinase-like ATPase, C-terminal domain"/>
    <property type="match status" value="1"/>
</dbReference>
<dbReference type="GO" id="GO:0005524">
    <property type="term" value="F:ATP binding"/>
    <property type="evidence" value="ECO:0007669"/>
    <property type="project" value="UniProtKB-KW"/>
</dbReference>
<dbReference type="InterPro" id="IPR003594">
    <property type="entry name" value="HATPase_dom"/>
</dbReference>
<dbReference type="PROSITE" id="PS50110">
    <property type="entry name" value="RESPONSE_REGULATORY"/>
    <property type="match status" value="1"/>
</dbReference>
<evidence type="ECO:0000256" key="9">
    <source>
        <dbReference type="PROSITE-ProRule" id="PRU00169"/>
    </source>
</evidence>
<dbReference type="Gene3D" id="3.30.450.20">
    <property type="entry name" value="PAS domain"/>
    <property type="match status" value="2"/>
</dbReference>
<evidence type="ECO:0000256" key="1">
    <source>
        <dbReference type="ARBA" id="ARBA00000085"/>
    </source>
</evidence>
<dbReference type="Proteomes" id="UP000587586">
    <property type="component" value="Unassembled WGS sequence"/>
</dbReference>
<evidence type="ECO:0000256" key="2">
    <source>
        <dbReference type="ARBA" id="ARBA00012438"/>
    </source>
</evidence>
<dbReference type="Gene3D" id="1.10.287.130">
    <property type="match status" value="1"/>
</dbReference>
<dbReference type="InterPro" id="IPR036097">
    <property type="entry name" value="HisK_dim/P_sf"/>
</dbReference>
<protein>
    <recommendedName>
        <fullName evidence="2">histidine kinase</fullName>
        <ecNumber evidence="2">2.7.13.3</ecNumber>
    </recommendedName>
</protein>
<dbReference type="InterPro" id="IPR003661">
    <property type="entry name" value="HisK_dim/P_dom"/>
</dbReference>
<proteinExistence type="predicted"/>
<dbReference type="Pfam" id="PF02518">
    <property type="entry name" value="HATPase_c"/>
    <property type="match status" value="1"/>
</dbReference>
<dbReference type="Pfam" id="PF00989">
    <property type="entry name" value="PAS"/>
    <property type="match status" value="2"/>
</dbReference>
<keyword evidence="4" id="KW-0808">Transferase</keyword>
<dbReference type="SMART" id="SM00388">
    <property type="entry name" value="HisKA"/>
    <property type="match status" value="1"/>
</dbReference>
<feature type="region of interest" description="Disordered" evidence="11">
    <location>
        <begin position="467"/>
        <end position="486"/>
    </location>
</feature>
<dbReference type="PROSITE" id="PS50113">
    <property type="entry name" value="PAC"/>
    <property type="match status" value="2"/>
</dbReference>
<dbReference type="CDD" id="cd00082">
    <property type="entry name" value="HisKA"/>
    <property type="match status" value="1"/>
</dbReference>
<feature type="domain" description="PAS" evidence="14">
    <location>
        <begin position="29"/>
        <end position="79"/>
    </location>
</feature>
<evidence type="ECO:0000256" key="3">
    <source>
        <dbReference type="ARBA" id="ARBA00022553"/>
    </source>
</evidence>
<reference evidence="17" key="1">
    <citation type="submission" date="2020-06" db="EMBL/GenBank/DDBJ databases">
        <title>Draft genomic sequecing of Geomonas sp. Red745.</title>
        <authorList>
            <person name="Itoh H."/>
            <person name="Xu Z.X."/>
            <person name="Ushijima N."/>
            <person name="Masuda Y."/>
            <person name="Shiratori Y."/>
            <person name="Senoo K."/>
        </authorList>
    </citation>
    <scope>NUCLEOTIDE SEQUENCE [LARGE SCALE GENOMIC DNA]</scope>
    <source>
        <strain evidence="17">Red745</strain>
    </source>
</reference>
<dbReference type="InterPro" id="IPR000014">
    <property type="entry name" value="PAS"/>
</dbReference>
<sequence>MEDRDQEQAGLAGSDNATWSCKEKPPAGSCSLLDSIIDQSPNPMWISDRNGTLIRINRACTRLLNITEAEVVGTYNILEDNIVRAQGFLPLVERVFRDGETARFEIVYDSSTLKTLKLAQTSRVILDVTIFAIRDTQGTITNAVIQHIDITSRRESEEKLQRANQELESRVLERTRELTLANQALRHEVAERALAEAELRLSEQRFRTLCAAAPIGIYMSDDQGRCVYANPRLQELTGLSAGQLMGSGWSAALHPEDRESTTQKWLEISGQGGTFQHECRFQRGGTTIWVRALAQPFRAKDGGIAGYVGVVEDITEQLHVREEILKTQKLESLGVLAGGIAHDFNNILSIILGYISLARSAAQDPEQVLSRLKDGEKGVLRARDLTQQLLTFARGGDPVKRAVDLNALLREAAQFGSLGSNVRCDFELSNERLVVSADEGQLSQVVHNLVINATQAMPGGGVITISSGRSRSRDGESQARFSVSDTGTGIPESLRAKVFDPYFSTKQGSGLGLTSCYSIVKKHGGSIELESVPGQGTTFTVTLPAQLRQSAPEVSGGPASEIKGEGDVLVMDDDRLIRELAVEMLAELGYRAESVADGTQAVTAYFNRQRTGSRYAVVIMDLTVRGGMGGREAVKALLALDPQVKAVVSSGYCDDPVLANCRAYGFKAVLPKPYNRQELGRVLDEVLKG</sequence>
<dbReference type="GO" id="GO:0000155">
    <property type="term" value="F:phosphorelay sensor kinase activity"/>
    <property type="evidence" value="ECO:0007669"/>
    <property type="project" value="InterPro"/>
</dbReference>
<keyword evidence="17" id="KW-1185">Reference proteome</keyword>
<dbReference type="InterPro" id="IPR011006">
    <property type="entry name" value="CheY-like_superfamily"/>
</dbReference>
<dbReference type="Pfam" id="PF00072">
    <property type="entry name" value="Response_reg"/>
    <property type="match status" value="1"/>
</dbReference>
<dbReference type="GO" id="GO:0006355">
    <property type="term" value="P:regulation of DNA-templated transcription"/>
    <property type="evidence" value="ECO:0007669"/>
    <property type="project" value="InterPro"/>
</dbReference>
<evidence type="ECO:0000256" key="6">
    <source>
        <dbReference type="ARBA" id="ARBA00022777"/>
    </source>
</evidence>
<keyword evidence="6" id="KW-0418">Kinase</keyword>
<feature type="domain" description="PAC" evidence="15">
    <location>
        <begin position="109"/>
        <end position="162"/>
    </location>
</feature>
<dbReference type="PANTHER" id="PTHR43065">
    <property type="entry name" value="SENSOR HISTIDINE KINASE"/>
    <property type="match status" value="1"/>
</dbReference>
<dbReference type="PROSITE" id="PS50109">
    <property type="entry name" value="HIS_KIN"/>
    <property type="match status" value="1"/>
</dbReference>
<evidence type="ECO:0000313" key="16">
    <source>
        <dbReference type="EMBL" id="GFO68916.1"/>
    </source>
</evidence>
<keyword evidence="5" id="KW-0547">Nucleotide-binding</keyword>
<feature type="coiled-coil region" evidence="10">
    <location>
        <begin position="153"/>
        <end position="200"/>
    </location>
</feature>
<dbReference type="SMART" id="SM00448">
    <property type="entry name" value="REC"/>
    <property type="match status" value="1"/>
</dbReference>
<accession>A0A6V8N8M1</accession>
<feature type="domain" description="PAS" evidence="14">
    <location>
        <begin position="202"/>
        <end position="273"/>
    </location>
</feature>
<dbReference type="RefSeq" id="WP_183361460.1">
    <property type="nucleotide sequence ID" value="NZ_BLXZ01000004.1"/>
</dbReference>
<evidence type="ECO:0000256" key="7">
    <source>
        <dbReference type="ARBA" id="ARBA00022840"/>
    </source>
</evidence>
<dbReference type="Gene3D" id="3.40.50.2300">
    <property type="match status" value="1"/>
</dbReference>
<evidence type="ECO:0000259" key="15">
    <source>
        <dbReference type="PROSITE" id="PS50113"/>
    </source>
</evidence>
<dbReference type="InterPro" id="IPR000700">
    <property type="entry name" value="PAS-assoc_C"/>
</dbReference>
<keyword evidence="3 9" id="KW-0597">Phosphoprotein</keyword>
<dbReference type="InterPro" id="IPR001610">
    <property type="entry name" value="PAC"/>
</dbReference>
<feature type="region of interest" description="Disordered" evidence="11">
    <location>
        <begin position="1"/>
        <end position="22"/>
    </location>
</feature>
<keyword evidence="8" id="KW-0902">Two-component regulatory system</keyword>
<feature type="domain" description="PAC" evidence="15">
    <location>
        <begin position="273"/>
        <end position="326"/>
    </location>
</feature>
<dbReference type="SUPFAM" id="SSF55785">
    <property type="entry name" value="PYP-like sensor domain (PAS domain)"/>
    <property type="match status" value="2"/>
</dbReference>
<dbReference type="SMART" id="SM00091">
    <property type="entry name" value="PAS"/>
    <property type="match status" value="2"/>
</dbReference>
<comment type="catalytic activity">
    <reaction evidence="1">
        <text>ATP + protein L-histidine = ADP + protein N-phospho-L-histidine.</text>
        <dbReference type="EC" id="2.7.13.3"/>
    </reaction>
</comment>
<dbReference type="SMART" id="SM00387">
    <property type="entry name" value="HATPase_c"/>
    <property type="match status" value="1"/>
</dbReference>
<evidence type="ECO:0000259" key="13">
    <source>
        <dbReference type="PROSITE" id="PS50110"/>
    </source>
</evidence>
<name>A0A6V8N8M1_9BACT</name>
<dbReference type="EC" id="2.7.13.3" evidence="2"/>
<evidence type="ECO:0000256" key="10">
    <source>
        <dbReference type="SAM" id="Coils"/>
    </source>
</evidence>
<keyword evidence="10" id="KW-0175">Coiled coil</keyword>
<dbReference type="InterPro" id="IPR001789">
    <property type="entry name" value="Sig_transdc_resp-reg_receiver"/>
</dbReference>
<dbReference type="InterPro" id="IPR004358">
    <property type="entry name" value="Sig_transdc_His_kin-like_C"/>
</dbReference>
<feature type="domain" description="Histidine kinase" evidence="12">
    <location>
        <begin position="339"/>
        <end position="547"/>
    </location>
</feature>
<dbReference type="SMART" id="SM00086">
    <property type="entry name" value="PAC"/>
    <property type="match status" value="2"/>
</dbReference>
<dbReference type="PROSITE" id="PS50112">
    <property type="entry name" value="PAS"/>
    <property type="match status" value="2"/>
</dbReference>
<dbReference type="PRINTS" id="PR00344">
    <property type="entry name" value="BCTRLSENSOR"/>
</dbReference>
<dbReference type="InterPro" id="IPR013767">
    <property type="entry name" value="PAS_fold"/>
</dbReference>
<evidence type="ECO:0000259" key="14">
    <source>
        <dbReference type="PROSITE" id="PS50112"/>
    </source>
</evidence>
<dbReference type="InterPro" id="IPR035965">
    <property type="entry name" value="PAS-like_dom_sf"/>
</dbReference>
<keyword evidence="7" id="KW-0067">ATP-binding</keyword>